<dbReference type="OMA" id="FLMINSG"/>
<gene>
    <name evidence="2" type="ORF">DICSQDRAFT_60267</name>
</gene>
<name>R7SZS3_DICSQ</name>
<evidence type="ECO:0000313" key="3">
    <source>
        <dbReference type="Proteomes" id="UP000053319"/>
    </source>
</evidence>
<accession>R7SZS3</accession>
<dbReference type="GeneID" id="18842944"/>
<proteinExistence type="predicted"/>
<dbReference type="HOGENOM" id="CLU_108985_1_0_1"/>
<feature type="non-terminal residue" evidence="2">
    <location>
        <position position="1"/>
    </location>
</feature>
<dbReference type="EMBL" id="JH719409">
    <property type="protein sequence ID" value="EJF61664.1"/>
    <property type="molecule type" value="Genomic_DNA"/>
</dbReference>
<dbReference type="KEGG" id="dsq:DICSQDRAFT_60267"/>
<protein>
    <submittedName>
        <fullName evidence="2">Uncharacterized protein</fullName>
    </submittedName>
</protein>
<evidence type="ECO:0000256" key="1">
    <source>
        <dbReference type="SAM" id="MobiDB-lite"/>
    </source>
</evidence>
<dbReference type="OrthoDB" id="2729657at2759"/>
<reference evidence="2 3" key="1">
    <citation type="journal article" date="2012" name="Science">
        <title>The Paleozoic origin of enzymatic lignin decomposition reconstructed from 31 fungal genomes.</title>
        <authorList>
            <person name="Floudas D."/>
            <person name="Binder M."/>
            <person name="Riley R."/>
            <person name="Barry K."/>
            <person name="Blanchette R.A."/>
            <person name="Henrissat B."/>
            <person name="Martinez A.T."/>
            <person name="Otillar R."/>
            <person name="Spatafora J.W."/>
            <person name="Yadav J.S."/>
            <person name="Aerts A."/>
            <person name="Benoit I."/>
            <person name="Boyd A."/>
            <person name="Carlson A."/>
            <person name="Copeland A."/>
            <person name="Coutinho P.M."/>
            <person name="de Vries R.P."/>
            <person name="Ferreira P."/>
            <person name="Findley K."/>
            <person name="Foster B."/>
            <person name="Gaskell J."/>
            <person name="Glotzer D."/>
            <person name="Gorecki P."/>
            <person name="Heitman J."/>
            <person name="Hesse C."/>
            <person name="Hori C."/>
            <person name="Igarashi K."/>
            <person name="Jurgens J.A."/>
            <person name="Kallen N."/>
            <person name="Kersten P."/>
            <person name="Kohler A."/>
            <person name="Kuees U."/>
            <person name="Kumar T.K.A."/>
            <person name="Kuo A."/>
            <person name="LaButti K."/>
            <person name="Larrondo L.F."/>
            <person name="Lindquist E."/>
            <person name="Ling A."/>
            <person name="Lombard V."/>
            <person name="Lucas S."/>
            <person name="Lundell T."/>
            <person name="Martin R."/>
            <person name="McLaughlin D.J."/>
            <person name="Morgenstern I."/>
            <person name="Morin E."/>
            <person name="Murat C."/>
            <person name="Nagy L.G."/>
            <person name="Nolan M."/>
            <person name="Ohm R.A."/>
            <person name="Patyshakuliyeva A."/>
            <person name="Rokas A."/>
            <person name="Ruiz-Duenas F.J."/>
            <person name="Sabat G."/>
            <person name="Salamov A."/>
            <person name="Samejima M."/>
            <person name="Schmutz J."/>
            <person name="Slot J.C."/>
            <person name="St John F."/>
            <person name="Stenlid J."/>
            <person name="Sun H."/>
            <person name="Sun S."/>
            <person name="Syed K."/>
            <person name="Tsang A."/>
            <person name="Wiebenga A."/>
            <person name="Young D."/>
            <person name="Pisabarro A."/>
            <person name="Eastwood D.C."/>
            <person name="Martin F."/>
            <person name="Cullen D."/>
            <person name="Grigoriev I.V."/>
            <person name="Hibbett D.S."/>
        </authorList>
    </citation>
    <scope>NUCLEOTIDE SEQUENCE [LARGE SCALE GENOMIC DNA]</scope>
    <source>
        <strain evidence="2 3">LYAD-421 SS1</strain>
    </source>
</reference>
<dbReference type="AlphaFoldDB" id="R7SZS3"/>
<feature type="region of interest" description="Disordered" evidence="1">
    <location>
        <begin position="43"/>
        <end position="67"/>
    </location>
</feature>
<sequence>AIRNAKRAFFEQRIHDVATNNARVWDLTAWYKPRRSDTADIVDSLGNPILTPEDPRDNAGPTFHSAEGRPVDLTIVDSMPALPARDWPPFSRQELLDSLHATNSRSTPGWDHITWKFLMINSGL</sequence>
<organism evidence="2 3">
    <name type="scientific">Dichomitus squalens (strain LYAD-421)</name>
    <name type="common">Western red white-rot fungus</name>
    <dbReference type="NCBI Taxonomy" id="732165"/>
    <lineage>
        <taxon>Eukaryota</taxon>
        <taxon>Fungi</taxon>
        <taxon>Dikarya</taxon>
        <taxon>Basidiomycota</taxon>
        <taxon>Agaricomycotina</taxon>
        <taxon>Agaricomycetes</taxon>
        <taxon>Polyporales</taxon>
        <taxon>Polyporaceae</taxon>
        <taxon>Dichomitus</taxon>
    </lineage>
</organism>
<dbReference type="RefSeq" id="XP_007365759.1">
    <property type="nucleotide sequence ID" value="XM_007365697.1"/>
</dbReference>
<evidence type="ECO:0000313" key="2">
    <source>
        <dbReference type="EMBL" id="EJF61664.1"/>
    </source>
</evidence>
<dbReference type="Proteomes" id="UP000053319">
    <property type="component" value="Unassembled WGS sequence"/>
</dbReference>